<feature type="region of interest" description="Disordered" evidence="4">
    <location>
        <begin position="95"/>
        <end position="115"/>
    </location>
</feature>
<dbReference type="InterPro" id="IPR015943">
    <property type="entry name" value="WD40/YVTN_repeat-like_dom_sf"/>
</dbReference>
<sequence length="295" mass="33058">MLTESKFSQGREKVGPSEQHNEPTVTIFDHEQFETESFLPREFRIRLKKQFAKIEQDFEREYRKLYLLNLESAVQISQRIKQQYKQSTSKLVSSFRSNTHSNSNTASFPSAPSSDGGRVLSELISTLNSSSVKLPTGVFGPGFIHYAASKGFEKPALKLVGHRDGIWEISAFKNFLASCSADCTLRLWANDDSALCYLMYAGHGGSVNSVRFREQDNLMLTASGDGSAHLIKLPFQALATAQLNQKAKNGKFNQAMEQAASSLLGKLAHKKSTLIRISPAQREFFPFPSQIWPRR</sequence>
<evidence type="ECO:0000256" key="4">
    <source>
        <dbReference type="SAM" id="MobiDB-lite"/>
    </source>
</evidence>
<evidence type="ECO:0000313" key="6">
    <source>
        <dbReference type="Proteomes" id="UP001626550"/>
    </source>
</evidence>
<dbReference type="PANTHER" id="PTHR22847">
    <property type="entry name" value="WD40 REPEAT PROTEIN"/>
    <property type="match status" value="1"/>
</dbReference>
<dbReference type="SMART" id="SM00320">
    <property type="entry name" value="WD40"/>
    <property type="match status" value="2"/>
</dbReference>
<feature type="compositionally biased region" description="Polar residues" evidence="4">
    <location>
        <begin position="95"/>
        <end position="113"/>
    </location>
</feature>
<reference evidence="5 6" key="1">
    <citation type="submission" date="2024-11" db="EMBL/GenBank/DDBJ databases">
        <title>Adaptive evolution of stress response genes in parasites aligns with host niche diversity.</title>
        <authorList>
            <person name="Hahn C."/>
            <person name="Resl P."/>
        </authorList>
    </citation>
    <scope>NUCLEOTIDE SEQUENCE [LARGE SCALE GENOMIC DNA]</scope>
    <source>
        <strain evidence="5">EGGRZ-B1_66</strain>
        <tissue evidence="5">Body</tissue>
    </source>
</reference>
<feature type="repeat" description="WD" evidence="3">
    <location>
        <begin position="200"/>
        <end position="230"/>
    </location>
</feature>
<dbReference type="EMBL" id="JBJKFK010001376">
    <property type="protein sequence ID" value="KAL3313248.1"/>
    <property type="molecule type" value="Genomic_DNA"/>
</dbReference>
<dbReference type="Gene3D" id="2.130.10.10">
    <property type="entry name" value="YVTN repeat-like/Quinoprotein amine dehydrogenase"/>
    <property type="match status" value="1"/>
</dbReference>
<keyword evidence="1 3" id="KW-0853">WD repeat</keyword>
<dbReference type="PANTHER" id="PTHR22847:SF637">
    <property type="entry name" value="WD REPEAT DOMAIN 5B"/>
    <property type="match status" value="1"/>
</dbReference>
<organism evidence="5 6">
    <name type="scientific">Cichlidogyrus casuarinus</name>
    <dbReference type="NCBI Taxonomy" id="1844966"/>
    <lineage>
        <taxon>Eukaryota</taxon>
        <taxon>Metazoa</taxon>
        <taxon>Spiralia</taxon>
        <taxon>Lophotrochozoa</taxon>
        <taxon>Platyhelminthes</taxon>
        <taxon>Monogenea</taxon>
        <taxon>Monopisthocotylea</taxon>
        <taxon>Dactylogyridea</taxon>
        <taxon>Ancyrocephalidae</taxon>
        <taxon>Cichlidogyrus</taxon>
    </lineage>
</organism>
<dbReference type="Proteomes" id="UP001626550">
    <property type="component" value="Unassembled WGS sequence"/>
</dbReference>
<dbReference type="SUPFAM" id="SSF50978">
    <property type="entry name" value="WD40 repeat-like"/>
    <property type="match status" value="1"/>
</dbReference>
<keyword evidence="6" id="KW-1185">Reference proteome</keyword>
<dbReference type="Pfam" id="PF00400">
    <property type="entry name" value="WD40"/>
    <property type="match status" value="2"/>
</dbReference>
<proteinExistence type="predicted"/>
<gene>
    <name evidence="5" type="primary">WDR37_2</name>
    <name evidence="5" type="ORF">Ciccas_008155</name>
</gene>
<evidence type="ECO:0000256" key="1">
    <source>
        <dbReference type="ARBA" id="ARBA00022574"/>
    </source>
</evidence>
<dbReference type="GO" id="GO:1990234">
    <property type="term" value="C:transferase complex"/>
    <property type="evidence" value="ECO:0007669"/>
    <property type="project" value="UniProtKB-ARBA"/>
</dbReference>
<feature type="compositionally biased region" description="Basic and acidic residues" evidence="4">
    <location>
        <begin position="9"/>
        <end position="21"/>
    </location>
</feature>
<keyword evidence="2" id="KW-0677">Repeat</keyword>
<name>A0ABD2Q1K5_9PLAT</name>
<dbReference type="InterPro" id="IPR036322">
    <property type="entry name" value="WD40_repeat_dom_sf"/>
</dbReference>
<feature type="region of interest" description="Disordered" evidence="4">
    <location>
        <begin position="1"/>
        <end position="24"/>
    </location>
</feature>
<accession>A0ABD2Q1K5</accession>
<dbReference type="PROSITE" id="PS50082">
    <property type="entry name" value="WD_REPEATS_2"/>
    <property type="match status" value="1"/>
</dbReference>
<protein>
    <submittedName>
        <fullName evidence="5">WD repeat-containing protein 37</fullName>
    </submittedName>
</protein>
<evidence type="ECO:0000313" key="5">
    <source>
        <dbReference type="EMBL" id="KAL3313248.1"/>
    </source>
</evidence>
<comment type="caution">
    <text evidence="5">The sequence shown here is derived from an EMBL/GenBank/DDBJ whole genome shotgun (WGS) entry which is preliminary data.</text>
</comment>
<dbReference type="InterPro" id="IPR001680">
    <property type="entry name" value="WD40_rpt"/>
</dbReference>
<evidence type="ECO:0000256" key="3">
    <source>
        <dbReference type="PROSITE-ProRule" id="PRU00221"/>
    </source>
</evidence>
<dbReference type="AlphaFoldDB" id="A0ABD2Q1K5"/>
<evidence type="ECO:0000256" key="2">
    <source>
        <dbReference type="ARBA" id="ARBA00022737"/>
    </source>
</evidence>